<dbReference type="RefSeq" id="WP_047963503.1">
    <property type="nucleotide sequence ID" value="NZ_CAWMBG010000069.1"/>
</dbReference>
<reference evidence="1 2" key="1">
    <citation type="submission" date="2015-06" db="EMBL/GenBank/DDBJ databases">
        <title>Draft Whole-Genome Sequence of the Entomopathogenic Bacterium Xenorhabdus khoisanae.</title>
        <authorList>
            <person name="Naidoo S."/>
            <person name="Featherston J."/>
            <person name="Gray V.M."/>
        </authorList>
    </citation>
    <scope>NUCLEOTIDE SEQUENCE [LARGE SCALE GENOMIC DNA]</scope>
    <source>
        <strain evidence="1 2">MCB</strain>
    </source>
</reference>
<dbReference type="Proteomes" id="UP000036277">
    <property type="component" value="Unassembled WGS sequence"/>
</dbReference>
<gene>
    <name evidence="1" type="ORF">AB204_11485</name>
</gene>
<evidence type="ECO:0000313" key="2">
    <source>
        <dbReference type="Proteomes" id="UP000036277"/>
    </source>
</evidence>
<protein>
    <submittedName>
        <fullName evidence="1">Uncharacterized protein</fullName>
    </submittedName>
</protein>
<dbReference type="STRING" id="880157.AB204_11485"/>
<dbReference type="OrthoDB" id="6446699at2"/>
<proteinExistence type="predicted"/>
<name>A0A0J5FSA0_9GAMM</name>
<sequence>MSKLDVIKSGGVSEITVMFDALDIEKASYSLFDIAGKTIIADQDITLNSGDLSASFSISGEHNTLVDDKTKDMRRVVVKTTTASGRVSEFEQYYAVIASIELAVPSESFITLMEAKLAAMDMYSSDAFLLLSDHTQRQALIEATRRLKNMKFSLKRVYKISDSEYDRPQNVLATNTLPFYLAGEFKGDAIDFSELTEEEYRALPDYFLNDMAQACMIEAVSVVTTGGAADARDEGVLSESIGETTNMYRSGRAATQALSRKTWRLIARYTDNVIRIRRG</sequence>
<dbReference type="PATRIC" id="fig|880157.4.peg.2438"/>
<accession>A0A0J5FSA0</accession>
<organism evidence="1 2">
    <name type="scientific">Xenorhabdus khoisanae</name>
    <dbReference type="NCBI Taxonomy" id="880157"/>
    <lineage>
        <taxon>Bacteria</taxon>
        <taxon>Pseudomonadati</taxon>
        <taxon>Pseudomonadota</taxon>
        <taxon>Gammaproteobacteria</taxon>
        <taxon>Enterobacterales</taxon>
        <taxon>Morganellaceae</taxon>
        <taxon>Xenorhabdus</taxon>
    </lineage>
</organism>
<keyword evidence="2" id="KW-1185">Reference proteome</keyword>
<dbReference type="EMBL" id="LFCV01000069">
    <property type="protein sequence ID" value="KMJ44959.1"/>
    <property type="molecule type" value="Genomic_DNA"/>
</dbReference>
<evidence type="ECO:0000313" key="1">
    <source>
        <dbReference type="EMBL" id="KMJ44959.1"/>
    </source>
</evidence>
<dbReference type="AlphaFoldDB" id="A0A0J5FSA0"/>
<comment type="caution">
    <text evidence="1">The sequence shown here is derived from an EMBL/GenBank/DDBJ whole genome shotgun (WGS) entry which is preliminary data.</text>
</comment>